<dbReference type="AlphaFoldDB" id="A0A8S9RCI2"/>
<accession>A0A8S9RCI2</accession>
<evidence type="ECO:0000313" key="1">
    <source>
        <dbReference type="EMBL" id="KAF3570543.1"/>
    </source>
</evidence>
<name>A0A8S9RCI2_BRACR</name>
<organism evidence="1 2">
    <name type="scientific">Brassica cretica</name>
    <name type="common">Mustard</name>
    <dbReference type="NCBI Taxonomy" id="69181"/>
    <lineage>
        <taxon>Eukaryota</taxon>
        <taxon>Viridiplantae</taxon>
        <taxon>Streptophyta</taxon>
        <taxon>Embryophyta</taxon>
        <taxon>Tracheophyta</taxon>
        <taxon>Spermatophyta</taxon>
        <taxon>Magnoliopsida</taxon>
        <taxon>eudicotyledons</taxon>
        <taxon>Gunneridae</taxon>
        <taxon>Pentapetalae</taxon>
        <taxon>rosids</taxon>
        <taxon>malvids</taxon>
        <taxon>Brassicales</taxon>
        <taxon>Brassicaceae</taxon>
        <taxon>Brassiceae</taxon>
        <taxon>Brassica</taxon>
    </lineage>
</organism>
<evidence type="ECO:0000313" key="2">
    <source>
        <dbReference type="Proteomes" id="UP000712600"/>
    </source>
</evidence>
<dbReference type="EMBL" id="QGKX02000095">
    <property type="protein sequence ID" value="KAF3570543.1"/>
    <property type="molecule type" value="Genomic_DNA"/>
</dbReference>
<sequence length="60" mass="6647">MGQPDKTMSVNGQELFTSSVCLLLSSVTLIRDVRRLVQFFKLVSLRGWLVMLSLSTGALC</sequence>
<proteinExistence type="predicted"/>
<gene>
    <name evidence="1" type="ORF">F2Q69_00058627</name>
</gene>
<dbReference type="Proteomes" id="UP000712600">
    <property type="component" value="Unassembled WGS sequence"/>
</dbReference>
<reference evidence="1" key="1">
    <citation type="submission" date="2019-12" db="EMBL/GenBank/DDBJ databases">
        <title>Genome sequencing and annotation of Brassica cretica.</title>
        <authorList>
            <person name="Studholme D.J."/>
            <person name="Sarris P."/>
        </authorList>
    </citation>
    <scope>NUCLEOTIDE SEQUENCE</scope>
    <source>
        <strain evidence="1">PFS-109/04</strain>
        <tissue evidence="1">Leaf</tissue>
    </source>
</reference>
<comment type="caution">
    <text evidence="1">The sequence shown here is derived from an EMBL/GenBank/DDBJ whole genome shotgun (WGS) entry which is preliminary data.</text>
</comment>
<protein>
    <submittedName>
        <fullName evidence="1">Uncharacterized protein</fullName>
    </submittedName>
</protein>